<accession>A0ACC2I3Z2</accession>
<gene>
    <name evidence="1" type="ORF">OPT61_g7003</name>
</gene>
<keyword evidence="2" id="KW-1185">Reference proteome</keyword>
<name>A0ACC2I3Z2_9PLEO</name>
<comment type="caution">
    <text evidence="1">The sequence shown here is derived from an EMBL/GenBank/DDBJ whole genome shotgun (WGS) entry which is preliminary data.</text>
</comment>
<proteinExistence type="predicted"/>
<organism evidence="1 2">
    <name type="scientific">Boeremia exigua</name>
    <dbReference type="NCBI Taxonomy" id="749465"/>
    <lineage>
        <taxon>Eukaryota</taxon>
        <taxon>Fungi</taxon>
        <taxon>Dikarya</taxon>
        <taxon>Ascomycota</taxon>
        <taxon>Pezizomycotina</taxon>
        <taxon>Dothideomycetes</taxon>
        <taxon>Pleosporomycetidae</taxon>
        <taxon>Pleosporales</taxon>
        <taxon>Pleosporineae</taxon>
        <taxon>Didymellaceae</taxon>
        <taxon>Boeremia</taxon>
    </lineage>
</organism>
<evidence type="ECO:0000313" key="2">
    <source>
        <dbReference type="Proteomes" id="UP001153331"/>
    </source>
</evidence>
<evidence type="ECO:0000313" key="1">
    <source>
        <dbReference type="EMBL" id="KAJ8110044.1"/>
    </source>
</evidence>
<dbReference type="EMBL" id="JAPHNI010000541">
    <property type="protein sequence ID" value="KAJ8110044.1"/>
    <property type="molecule type" value="Genomic_DNA"/>
</dbReference>
<reference evidence="1" key="1">
    <citation type="submission" date="2022-11" db="EMBL/GenBank/DDBJ databases">
        <title>Genome Sequence of Boeremia exigua.</title>
        <authorList>
            <person name="Buettner E."/>
        </authorList>
    </citation>
    <scope>NUCLEOTIDE SEQUENCE</scope>
    <source>
        <strain evidence="1">CU02</strain>
    </source>
</reference>
<protein>
    <submittedName>
        <fullName evidence="1">Uncharacterized protein</fullName>
    </submittedName>
</protein>
<dbReference type="Proteomes" id="UP001153331">
    <property type="component" value="Unassembled WGS sequence"/>
</dbReference>
<sequence>MSRKKLDHDYDFIQQYYLQDILLNCDLDLLLPEETAALDKAIEEEDTKRRRVEKVEHSLLKAKAASQLTSAALLEKKNANLSTERDDARRKRDKTRAERDEARAERDKAADESLEAARQMTGMWNALHDLTVMVGQHIGVHLANEWPDIRDLFDEDTSLSDHIRNIAAQLQEALEDATTKNEQKCQSRLDAALKKERAKHAESTAAQIDTLREQFDRQTQLATKDKQVYVEQAKQAQEAQKACEKACAEVRKEIDQLKQHLQGQNADIQAQWTNEQTESTSLQAQHTATQTQLAVLQGQIATVDQQRDFWQAQSDILRDYSDNIQVGINLRNERTRLQAETTALQAADQIRSIHERAPDRNRCLVRLGQRAGAPRLLRQ</sequence>